<dbReference type="Pfam" id="PF24864">
    <property type="entry name" value="DUF7730"/>
    <property type="match status" value="1"/>
</dbReference>
<gene>
    <name evidence="2" type="ORF">CC80DRAFT_599207</name>
</gene>
<evidence type="ECO:0000313" key="3">
    <source>
        <dbReference type="Proteomes" id="UP000800035"/>
    </source>
</evidence>
<dbReference type="InterPro" id="IPR056632">
    <property type="entry name" value="DUF7730"/>
</dbReference>
<evidence type="ECO:0000259" key="1">
    <source>
        <dbReference type="Pfam" id="PF24864"/>
    </source>
</evidence>
<dbReference type="EMBL" id="ML977042">
    <property type="protein sequence ID" value="KAF1949087.1"/>
    <property type="molecule type" value="Genomic_DNA"/>
</dbReference>
<dbReference type="PANTHER" id="PTHR42085:SF1">
    <property type="entry name" value="F-BOX DOMAIN-CONTAINING PROTEIN"/>
    <property type="match status" value="1"/>
</dbReference>
<evidence type="ECO:0000313" key="2">
    <source>
        <dbReference type="EMBL" id="KAF1949087.1"/>
    </source>
</evidence>
<reference evidence="2" key="1">
    <citation type="journal article" date="2020" name="Stud. Mycol.">
        <title>101 Dothideomycetes genomes: a test case for predicting lifestyles and emergence of pathogens.</title>
        <authorList>
            <person name="Haridas S."/>
            <person name="Albert R."/>
            <person name="Binder M."/>
            <person name="Bloem J."/>
            <person name="Labutti K."/>
            <person name="Salamov A."/>
            <person name="Andreopoulos B."/>
            <person name="Baker S."/>
            <person name="Barry K."/>
            <person name="Bills G."/>
            <person name="Bluhm B."/>
            <person name="Cannon C."/>
            <person name="Castanera R."/>
            <person name="Culley D."/>
            <person name="Daum C."/>
            <person name="Ezra D."/>
            <person name="Gonzalez J."/>
            <person name="Henrissat B."/>
            <person name="Kuo A."/>
            <person name="Liang C."/>
            <person name="Lipzen A."/>
            <person name="Lutzoni F."/>
            <person name="Magnuson J."/>
            <person name="Mondo S."/>
            <person name="Nolan M."/>
            <person name="Ohm R."/>
            <person name="Pangilinan J."/>
            <person name="Park H.-J."/>
            <person name="Ramirez L."/>
            <person name="Alfaro M."/>
            <person name="Sun H."/>
            <person name="Tritt A."/>
            <person name="Yoshinaga Y."/>
            <person name="Zwiers L.-H."/>
            <person name="Turgeon B."/>
            <person name="Goodwin S."/>
            <person name="Spatafora J."/>
            <person name="Crous P."/>
            <person name="Grigoriev I."/>
        </authorList>
    </citation>
    <scope>NUCLEOTIDE SEQUENCE</scope>
    <source>
        <strain evidence="2">CBS 675.92</strain>
    </source>
</reference>
<dbReference type="Proteomes" id="UP000800035">
    <property type="component" value="Unassembled WGS sequence"/>
</dbReference>
<accession>A0A6A5TJG7</accession>
<dbReference type="InterPro" id="IPR038883">
    <property type="entry name" value="AN11006-like"/>
</dbReference>
<name>A0A6A5TJG7_9PLEO</name>
<feature type="domain" description="DUF7730" evidence="1">
    <location>
        <begin position="28"/>
        <end position="146"/>
    </location>
</feature>
<organism evidence="2 3">
    <name type="scientific">Byssothecium circinans</name>
    <dbReference type="NCBI Taxonomy" id="147558"/>
    <lineage>
        <taxon>Eukaryota</taxon>
        <taxon>Fungi</taxon>
        <taxon>Dikarya</taxon>
        <taxon>Ascomycota</taxon>
        <taxon>Pezizomycotina</taxon>
        <taxon>Dothideomycetes</taxon>
        <taxon>Pleosporomycetidae</taxon>
        <taxon>Pleosporales</taxon>
        <taxon>Massarineae</taxon>
        <taxon>Massarinaceae</taxon>
        <taxon>Byssothecium</taxon>
    </lineage>
</organism>
<dbReference type="AlphaFoldDB" id="A0A6A5TJG7"/>
<proteinExistence type="predicted"/>
<dbReference type="PANTHER" id="PTHR42085">
    <property type="entry name" value="F-BOX DOMAIN-CONTAINING PROTEIN"/>
    <property type="match status" value="1"/>
</dbReference>
<keyword evidence="3" id="KW-1185">Reference proteome</keyword>
<dbReference type="OrthoDB" id="5413827at2759"/>
<sequence length="248" mass="28661">MSHSAASKNRVIDVAKLADCPIADRNRKVSPLLKLPSELRNKIFDEAQTYGIIAIFQKGGSKHWRNRDYYNKCLPSTHFDPPGEKETCEATPATCTNISLVCRQFYHEVNILFYRHNTFTFDNNSTRIRWDANRLPHHVEHIASLRGPYRNKRYSFTWDKNNSVDFGPSGPPIILKDVYPGLKMVYVGAAEILTIALGRKWMKDMTSDFDKDLQKGKELMEEMEGVEVRIVFDDIEDTQVFVAFMRCF</sequence>
<protein>
    <recommendedName>
        <fullName evidence="1">DUF7730 domain-containing protein</fullName>
    </recommendedName>
</protein>